<proteinExistence type="predicted"/>
<dbReference type="Proteomes" id="UP000013776">
    <property type="component" value="Unassembled WGS sequence"/>
</dbReference>
<dbReference type="SUPFAM" id="SSF56784">
    <property type="entry name" value="HAD-like"/>
    <property type="match status" value="1"/>
</dbReference>
<comment type="caution">
    <text evidence="1">The sequence shown here is derived from an EMBL/GenBank/DDBJ whole genome shotgun (WGS) entry which is preliminary data.</text>
</comment>
<reference evidence="1 2" key="1">
    <citation type="journal article" date="2013" name="MBio">
        <title>Genome sequencing of the plant pathogen Taphrina deformans, the causal agent of peach leaf curl.</title>
        <authorList>
            <person name="Cisse O.H."/>
            <person name="Almeida J.M.G.C.F."/>
            <person name="Fonseca A."/>
            <person name="Kumar A.A."/>
            <person name="Salojaervi J."/>
            <person name="Overmyer K."/>
            <person name="Hauser P.M."/>
            <person name="Pagni M."/>
        </authorList>
    </citation>
    <scope>NUCLEOTIDE SEQUENCE [LARGE SCALE GENOMIC DNA]</scope>
    <source>
        <strain evidence="2">PYCC 5710 / ATCC 11124 / CBS 356.35 / IMI 108563 / JCM 9778 / NBRC 8474</strain>
    </source>
</reference>
<dbReference type="PANTHER" id="PTHR17901">
    <property type="entry name" value="MAGNESIUM-DEPENDENT PHOSPHATASE 1 MDP1"/>
    <property type="match status" value="1"/>
</dbReference>
<dbReference type="Gene3D" id="3.40.50.1000">
    <property type="entry name" value="HAD superfamily/HAD-like"/>
    <property type="match status" value="1"/>
</dbReference>
<dbReference type="eggNOG" id="KOG4549">
    <property type="taxonomic scope" value="Eukaryota"/>
</dbReference>
<dbReference type="Pfam" id="PF12689">
    <property type="entry name" value="Acid_PPase"/>
    <property type="match status" value="1"/>
</dbReference>
<dbReference type="NCBIfam" id="TIGR01685">
    <property type="entry name" value="MDP-1"/>
    <property type="match status" value="1"/>
</dbReference>
<keyword evidence="2" id="KW-1185">Reference proteome</keyword>
<accession>R4XF76</accession>
<name>R4XF76_TAPDE</name>
<evidence type="ECO:0000313" key="1">
    <source>
        <dbReference type="EMBL" id="CCG84308.1"/>
    </source>
</evidence>
<protein>
    <recommendedName>
        <fullName evidence="3">Magnesium-dependent phosphatase-1</fullName>
    </recommendedName>
</protein>
<evidence type="ECO:0000313" key="2">
    <source>
        <dbReference type="Proteomes" id="UP000013776"/>
    </source>
</evidence>
<dbReference type="NCBIfam" id="TIGR01681">
    <property type="entry name" value="HAD-SF-IIIC"/>
    <property type="match status" value="1"/>
</dbReference>
<evidence type="ECO:0008006" key="3">
    <source>
        <dbReference type="Google" id="ProtNLM"/>
    </source>
</evidence>
<organism evidence="1 2">
    <name type="scientific">Taphrina deformans (strain PYCC 5710 / ATCC 11124 / CBS 356.35 / IMI 108563 / JCM 9778 / NBRC 8474)</name>
    <name type="common">Peach leaf curl fungus</name>
    <name type="synonym">Lalaria deformans</name>
    <dbReference type="NCBI Taxonomy" id="1097556"/>
    <lineage>
        <taxon>Eukaryota</taxon>
        <taxon>Fungi</taxon>
        <taxon>Dikarya</taxon>
        <taxon>Ascomycota</taxon>
        <taxon>Taphrinomycotina</taxon>
        <taxon>Taphrinomycetes</taxon>
        <taxon>Taphrinales</taxon>
        <taxon>Taphrinaceae</taxon>
        <taxon>Taphrina</taxon>
    </lineage>
</organism>
<dbReference type="SFLD" id="SFLDS00003">
    <property type="entry name" value="Haloacid_Dehalogenase"/>
    <property type="match status" value="1"/>
</dbReference>
<dbReference type="InterPro" id="IPR035679">
    <property type="entry name" value="MDP-1_euk"/>
</dbReference>
<dbReference type="VEuPathDB" id="FungiDB:TAPDE_004651"/>
<dbReference type="InterPro" id="IPR010036">
    <property type="entry name" value="MDP_1_eu_arc"/>
</dbReference>
<dbReference type="CDD" id="cd07501">
    <property type="entry name" value="HAD_MDP-1_like"/>
    <property type="match status" value="1"/>
</dbReference>
<dbReference type="SFLD" id="SFLDG01131">
    <property type="entry name" value="C1.5.2:_MDP_Like"/>
    <property type="match status" value="1"/>
</dbReference>
<dbReference type="InterPro" id="IPR036412">
    <property type="entry name" value="HAD-like_sf"/>
</dbReference>
<dbReference type="GO" id="GO:0003993">
    <property type="term" value="F:acid phosphatase activity"/>
    <property type="evidence" value="ECO:0007669"/>
    <property type="project" value="TreeGrafter"/>
</dbReference>
<dbReference type="OrthoDB" id="2865258at2759"/>
<dbReference type="AlphaFoldDB" id="R4XF76"/>
<dbReference type="SFLD" id="SFLDG01129">
    <property type="entry name" value="C1.5:_HAD__Beta-PGM__Phosphata"/>
    <property type="match status" value="1"/>
</dbReference>
<dbReference type="InterPro" id="IPR023214">
    <property type="entry name" value="HAD_sf"/>
</dbReference>
<dbReference type="PANTHER" id="PTHR17901:SF14">
    <property type="entry name" value="MAGNESIUM-DEPENDENT PHOSPHATASE 1"/>
    <property type="match status" value="1"/>
</dbReference>
<gene>
    <name evidence="1" type="ORF">TAPDE_004651</name>
</gene>
<dbReference type="EMBL" id="CAHR02000220">
    <property type="protein sequence ID" value="CCG84308.1"/>
    <property type="molecule type" value="Genomic_DNA"/>
</dbReference>
<dbReference type="InterPro" id="IPR010033">
    <property type="entry name" value="HAD_SF_ppase_IIIC"/>
</dbReference>
<sequence length="185" mass="20679">MAPRMPKMIVFDLDYTLWDLWIDTHISSPLKVSSQSTGSRGNQKCNALVDRHGTDLEFYHDVPSILVDLQTASVQVGIASRTSAPDLARTALSLLTIDASPASSFFDKSAIEIYPGSKLRHFKAIHQRTGVPYDEMVFFDDEKRNREVAQLGVTFVLVPNGVNKGVFQRGLEDWRKGKSVEVEQP</sequence>
<dbReference type="STRING" id="1097556.R4XF76"/>